<evidence type="ECO:0000313" key="10">
    <source>
        <dbReference type="EMBL" id="KAF7122771.1"/>
    </source>
</evidence>
<evidence type="ECO:0000256" key="8">
    <source>
        <dbReference type="RuleBase" id="RU361277"/>
    </source>
</evidence>
<dbReference type="GO" id="GO:0005737">
    <property type="term" value="C:cytoplasm"/>
    <property type="evidence" value="ECO:0007669"/>
    <property type="project" value="TreeGrafter"/>
</dbReference>
<dbReference type="InterPro" id="IPR013149">
    <property type="entry name" value="ADH-like_C"/>
</dbReference>
<dbReference type="SUPFAM" id="SSF53474">
    <property type="entry name" value="alpha/beta-Hydrolases"/>
    <property type="match status" value="1"/>
</dbReference>
<dbReference type="Gene3D" id="3.90.180.10">
    <property type="entry name" value="Medium-chain alcohol dehydrogenases, catalytic domain"/>
    <property type="match status" value="1"/>
</dbReference>
<dbReference type="PANTHER" id="PTHR42940:SF3">
    <property type="entry name" value="ALCOHOL DEHYDROGENASE 1-RELATED"/>
    <property type="match status" value="1"/>
</dbReference>
<keyword evidence="5 8" id="KW-0862">Zinc</keyword>
<evidence type="ECO:0000256" key="3">
    <source>
        <dbReference type="ARBA" id="ARBA00013190"/>
    </source>
</evidence>
<comment type="similarity">
    <text evidence="2 8">Belongs to the zinc-containing alcohol dehydrogenase family.</text>
</comment>
<reference evidence="10" key="1">
    <citation type="submission" date="2020-06" db="EMBL/GenBank/DDBJ databases">
        <title>Draft genome sequences of strains closely related to Aspergillus parafelis and Aspergillus hiratsukae.</title>
        <authorList>
            <person name="Dos Santos R.A.C."/>
            <person name="Rivero-Menendez O."/>
            <person name="Steenwyk J.L."/>
            <person name="Mead M.E."/>
            <person name="Goldman G.H."/>
            <person name="Alastruey-Izquierdo A."/>
            <person name="Rokas A."/>
        </authorList>
    </citation>
    <scope>NUCLEOTIDE SEQUENCE</scope>
    <source>
        <strain evidence="10">CNM-CM5793</strain>
        <strain evidence="11">CNM-CM6106</strain>
    </source>
</reference>
<keyword evidence="12" id="KW-1185">Reference proteome</keyword>
<feature type="domain" description="Enoyl reductase (ER)" evidence="9">
    <location>
        <begin position="17"/>
        <end position="366"/>
    </location>
</feature>
<dbReference type="InterPro" id="IPR036291">
    <property type="entry name" value="NAD(P)-bd_dom_sf"/>
</dbReference>
<keyword evidence="7" id="KW-0520">NAD</keyword>
<dbReference type="CDD" id="cd08297">
    <property type="entry name" value="CAD3"/>
    <property type="match status" value="1"/>
</dbReference>
<dbReference type="PROSITE" id="PS00059">
    <property type="entry name" value="ADH_ZINC"/>
    <property type="match status" value="1"/>
</dbReference>
<dbReference type="PANTHER" id="PTHR42940">
    <property type="entry name" value="ALCOHOL DEHYDROGENASE 1-RELATED"/>
    <property type="match status" value="1"/>
</dbReference>
<dbReference type="Gene3D" id="3.40.50.720">
    <property type="entry name" value="NAD(P)-binding Rossmann-like Domain"/>
    <property type="match status" value="1"/>
</dbReference>
<evidence type="ECO:0000313" key="11">
    <source>
        <dbReference type="EMBL" id="KAF7162682.1"/>
    </source>
</evidence>
<dbReference type="InterPro" id="IPR011032">
    <property type="entry name" value="GroES-like_sf"/>
</dbReference>
<dbReference type="InterPro" id="IPR013154">
    <property type="entry name" value="ADH-like_N"/>
</dbReference>
<dbReference type="Pfam" id="PF00107">
    <property type="entry name" value="ADH_zinc_N"/>
    <property type="match status" value="1"/>
</dbReference>
<evidence type="ECO:0000256" key="5">
    <source>
        <dbReference type="ARBA" id="ARBA00022833"/>
    </source>
</evidence>
<accession>A0A8H6PAH2</accession>
<dbReference type="GO" id="GO:0008270">
    <property type="term" value="F:zinc ion binding"/>
    <property type="evidence" value="ECO:0007669"/>
    <property type="project" value="InterPro"/>
</dbReference>
<dbReference type="InterPro" id="IPR029058">
    <property type="entry name" value="AB_hydrolase_fold"/>
</dbReference>
<gene>
    <name evidence="10" type="ORF">CNMCM5793_000881</name>
    <name evidence="11" type="ORF">CNMCM6106_009501</name>
</gene>
<protein>
    <recommendedName>
        <fullName evidence="3">alcohol dehydrogenase</fullName>
        <ecNumber evidence="3">1.1.1.1</ecNumber>
    </recommendedName>
</protein>
<organism evidence="10 12">
    <name type="scientific">Aspergillus hiratsukae</name>
    <dbReference type="NCBI Taxonomy" id="1194566"/>
    <lineage>
        <taxon>Eukaryota</taxon>
        <taxon>Fungi</taxon>
        <taxon>Dikarya</taxon>
        <taxon>Ascomycota</taxon>
        <taxon>Pezizomycotina</taxon>
        <taxon>Eurotiomycetes</taxon>
        <taxon>Eurotiomycetidae</taxon>
        <taxon>Eurotiales</taxon>
        <taxon>Aspergillaceae</taxon>
        <taxon>Aspergillus</taxon>
        <taxon>Aspergillus subgen. Fumigati</taxon>
    </lineage>
</organism>
<evidence type="ECO:0000313" key="12">
    <source>
        <dbReference type="Proteomes" id="UP000630445"/>
    </source>
</evidence>
<dbReference type="Proteomes" id="UP000630445">
    <property type="component" value="Unassembled WGS sequence"/>
</dbReference>
<dbReference type="Gene3D" id="3.40.50.1820">
    <property type="entry name" value="alpha/beta hydrolase"/>
    <property type="match status" value="1"/>
</dbReference>
<keyword evidence="6" id="KW-0560">Oxidoreductase</keyword>
<dbReference type="Proteomes" id="UP000662466">
    <property type="component" value="Unassembled WGS sequence"/>
</dbReference>
<keyword evidence="4 8" id="KW-0479">Metal-binding</keyword>
<proteinExistence type="inferred from homology"/>
<evidence type="ECO:0000256" key="7">
    <source>
        <dbReference type="ARBA" id="ARBA00023027"/>
    </source>
</evidence>
<name>A0A8H6PAH2_9EURO</name>
<dbReference type="EMBL" id="JACBAF010002225">
    <property type="protein sequence ID" value="KAF7162682.1"/>
    <property type="molecule type" value="Genomic_DNA"/>
</dbReference>
<dbReference type="SMART" id="SM00829">
    <property type="entry name" value="PKS_ER"/>
    <property type="match status" value="1"/>
</dbReference>
<dbReference type="FunFam" id="3.40.50.720:FF:000039">
    <property type="entry name" value="Alcohol dehydrogenase AdhP"/>
    <property type="match status" value="1"/>
</dbReference>
<evidence type="ECO:0000256" key="4">
    <source>
        <dbReference type="ARBA" id="ARBA00022723"/>
    </source>
</evidence>
<dbReference type="GO" id="GO:0004022">
    <property type="term" value="F:alcohol dehydrogenase (NAD+) activity"/>
    <property type="evidence" value="ECO:0007669"/>
    <property type="project" value="UniProtKB-EC"/>
</dbReference>
<dbReference type="SUPFAM" id="SSF51735">
    <property type="entry name" value="NAD(P)-binding Rossmann-fold domains"/>
    <property type="match status" value="1"/>
</dbReference>
<comment type="cofactor">
    <cofactor evidence="1 8">
        <name>Zn(2+)</name>
        <dbReference type="ChEBI" id="CHEBI:29105"/>
    </cofactor>
</comment>
<dbReference type="OrthoDB" id="1879366at2759"/>
<dbReference type="InterPro" id="IPR002328">
    <property type="entry name" value="ADH_Zn_CS"/>
</dbReference>
<dbReference type="AlphaFoldDB" id="A0A8H6PAH2"/>
<dbReference type="EC" id="1.1.1.1" evidence="3"/>
<sequence>MGSLSIPETSLAAIQDKETKAISVAKRPTPVPVGTQVLVKLHYSGVCATDLHLARGSVPYLQPKVSVGGHEGTGVIAGLGPDVDAAEWHVGDRVAVRWVHIVCGKCEVCTTGYENLCASRKLAGKDVEGTFAEYATADSAYMVRLPAGVSDTDAAPILCAGVTVYKALKIANLRAGSWVAVAGAGGGLGHLAIQYARAMGLKVVALDARKRDLCLSLGAELYIDVLETDDCVAQVIKATDGGAHGALICASSGQAYADAVKFLRRTGTLVCIGLPPKPTPLPLNPADFVARGIKVMGTSTGDRQDTAEALAFVAKGQVKPQLTEKRLEDIEEILKEIENGTMQALHPLPGVSLAYQVPDAIDALVLHGFTWNIRDLYPAFLSGLQVAANGLEKPEWKQYPAESTTQMNPAGRQVAVFYGNFDLEIAPVDFYLGDLDTLGLFISLAYHLVTPNLYKGPVMLANGDQDATFCGRSCGSAPYALYDRFPNATDYDIKIYPQAGHGIHLHNYVQQLMDDTLAFLKRNVF</sequence>
<dbReference type="EMBL" id="JACBAD010002007">
    <property type="protein sequence ID" value="KAF7122771.1"/>
    <property type="molecule type" value="Genomic_DNA"/>
</dbReference>
<evidence type="ECO:0000256" key="2">
    <source>
        <dbReference type="ARBA" id="ARBA00008072"/>
    </source>
</evidence>
<evidence type="ECO:0000256" key="6">
    <source>
        <dbReference type="ARBA" id="ARBA00023002"/>
    </source>
</evidence>
<dbReference type="Pfam" id="PF08240">
    <property type="entry name" value="ADH_N"/>
    <property type="match status" value="1"/>
</dbReference>
<dbReference type="SUPFAM" id="SSF50129">
    <property type="entry name" value="GroES-like"/>
    <property type="match status" value="1"/>
</dbReference>
<comment type="caution">
    <text evidence="10">The sequence shown here is derived from an EMBL/GenBank/DDBJ whole genome shotgun (WGS) entry which is preliminary data.</text>
</comment>
<dbReference type="InterPro" id="IPR020843">
    <property type="entry name" value="ER"/>
</dbReference>
<evidence type="ECO:0000259" key="9">
    <source>
        <dbReference type="SMART" id="SM00829"/>
    </source>
</evidence>
<evidence type="ECO:0000256" key="1">
    <source>
        <dbReference type="ARBA" id="ARBA00001947"/>
    </source>
</evidence>